<dbReference type="Gene3D" id="3.60.21.10">
    <property type="match status" value="1"/>
</dbReference>
<dbReference type="Proteomes" id="UP001301012">
    <property type="component" value="Unassembled WGS sequence"/>
</dbReference>
<evidence type="ECO:0000313" key="3">
    <source>
        <dbReference type="Proteomes" id="UP001301012"/>
    </source>
</evidence>
<dbReference type="SUPFAM" id="SSF56300">
    <property type="entry name" value="Metallo-dependent phosphatases"/>
    <property type="match status" value="1"/>
</dbReference>
<sequence>MKSKKGILCTCLLLGLTLSGCSKKQVDVNVLATTDLHSLVPKSMVEYVDNERKKDKNLSVVDAGDFFDIKDPKMNKWFFGNQFLTGEEENERLIPERK</sequence>
<organism evidence="2 3">
    <name type="scientific">Romboutsia sedimentorum</name>
    <dbReference type="NCBI Taxonomy" id="1368474"/>
    <lineage>
        <taxon>Bacteria</taxon>
        <taxon>Bacillati</taxon>
        <taxon>Bacillota</taxon>
        <taxon>Clostridia</taxon>
        <taxon>Peptostreptococcales</taxon>
        <taxon>Peptostreptococcaceae</taxon>
        <taxon>Romboutsia</taxon>
    </lineage>
</organism>
<protein>
    <recommendedName>
        <fullName evidence="4">Calcineurin-like phosphoesterase domain-containing protein</fullName>
    </recommendedName>
</protein>
<evidence type="ECO:0008006" key="4">
    <source>
        <dbReference type="Google" id="ProtNLM"/>
    </source>
</evidence>
<proteinExistence type="predicted"/>
<reference evidence="2 3" key="1">
    <citation type="submission" date="2023-05" db="EMBL/GenBank/DDBJ databases">
        <title>Rombocin, a short stable natural nisin variant, displays selective antimicrobial activity against Listeria monocytogenes and employs dual mode of action to kill target bacterial strains.</title>
        <authorList>
            <person name="Wambui J."/>
            <person name="Stephan R."/>
            <person name="Kuipers O.P."/>
        </authorList>
    </citation>
    <scope>NUCLEOTIDE SEQUENCE [LARGE SCALE GENOMIC DNA]</scope>
    <source>
        <strain evidence="2 3">RC002</strain>
    </source>
</reference>
<dbReference type="PROSITE" id="PS51257">
    <property type="entry name" value="PROKAR_LIPOPROTEIN"/>
    <property type="match status" value="1"/>
</dbReference>
<gene>
    <name evidence="2" type="ORF">QOZ84_10225</name>
</gene>
<feature type="signal peptide" evidence="1">
    <location>
        <begin position="1"/>
        <end position="24"/>
    </location>
</feature>
<accession>A0ABT7EAH1</accession>
<dbReference type="EMBL" id="JASKYM010000004">
    <property type="protein sequence ID" value="MDK2563927.1"/>
    <property type="molecule type" value="Genomic_DNA"/>
</dbReference>
<feature type="chain" id="PRO_5045210952" description="Calcineurin-like phosphoesterase domain-containing protein" evidence="1">
    <location>
        <begin position="25"/>
        <end position="98"/>
    </location>
</feature>
<evidence type="ECO:0000256" key="1">
    <source>
        <dbReference type="SAM" id="SignalP"/>
    </source>
</evidence>
<name>A0ABT7EAH1_9FIRM</name>
<evidence type="ECO:0000313" key="2">
    <source>
        <dbReference type="EMBL" id="MDK2563927.1"/>
    </source>
</evidence>
<keyword evidence="1" id="KW-0732">Signal</keyword>
<comment type="caution">
    <text evidence="2">The sequence shown here is derived from an EMBL/GenBank/DDBJ whole genome shotgun (WGS) entry which is preliminary data.</text>
</comment>
<dbReference type="RefSeq" id="WP_284132862.1">
    <property type="nucleotide sequence ID" value="NZ_JASKYM010000004.1"/>
</dbReference>
<keyword evidence="3" id="KW-1185">Reference proteome</keyword>
<dbReference type="InterPro" id="IPR029052">
    <property type="entry name" value="Metallo-depent_PP-like"/>
</dbReference>